<keyword evidence="2" id="KW-1185">Reference proteome</keyword>
<dbReference type="Proteomes" id="UP001276659">
    <property type="component" value="Unassembled WGS sequence"/>
</dbReference>
<evidence type="ECO:0000313" key="1">
    <source>
        <dbReference type="EMBL" id="KAK3172111.1"/>
    </source>
</evidence>
<name>A0AAD9Z5Z3_9LECA</name>
<dbReference type="AlphaFoldDB" id="A0AAD9Z5Z3"/>
<gene>
    <name evidence="1" type="ORF">OEA41_004196</name>
</gene>
<proteinExistence type="predicted"/>
<comment type="caution">
    <text evidence="1">The sequence shown here is derived from an EMBL/GenBank/DDBJ whole genome shotgun (WGS) entry which is preliminary data.</text>
</comment>
<evidence type="ECO:0000313" key="2">
    <source>
        <dbReference type="Proteomes" id="UP001276659"/>
    </source>
</evidence>
<reference evidence="1" key="1">
    <citation type="submission" date="2022-11" db="EMBL/GenBank/DDBJ databases">
        <title>Chromosomal genome sequence assembly and mating type (MAT) locus characterization of the leprose asexual lichenized fungus Lepraria neglecta (Nyl.) Erichsen.</title>
        <authorList>
            <person name="Allen J.L."/>
            <person name="Pfeffer B."/>
        </authorList>
    </citation>
    <scope>NUCLEOTIDE SEQUENCE</scope>
    <source>
        <strain evidence="1">Allen 5258</strain>
    </source>
</reference>
<dbReference type="EMBL" id="JASNWA010000008">
    <property type="protein sequence ID" value="KAK3172111.1"/>
    <property type="molecule type" value="Genomic_DNA"/>
</dbReference>
<organism evidence="1 2">
    <name type="scientific">Lepraria neglecta</name>
    <dbReference type="NCBI Taxonomy" id="209136"/>
    <lineage>
        <taxon>Eukaryota</taxon>
        <taxon>Fungi</taxon>
        <taxon>Dikarya</taxon>
        <taxon>Ascomycota</taxon>
        <taxon>Pezizomycotina</taxon>
        <taxon>Lecanoromycetes</taxon>
        <taxon>OSLEUM clade</taxon>
        <taxon>Lecanoromycetidae</taxon>
        <taxon>Lecanorales</taxon>
        <taxon>Lecanorineae</taxon>
        <taxon>Stereocaulaceae</taxon>
        <taxon>Lepraria</taxon>
    </lineage>
</organism>
<accession>A0AAD9Z5Z3</accession>
<protein>
    <submittedName>
        <fullName evidence="1">Uncharacterized protein</fullName>
    </submittedName>
</protein>
<sequence length="146" mass="16774">MAKIPPPSKAGNLTEQPARIVSVVSEWIEGFFKPKGVRIRLHFTDDLTRADTHVCKRCAAMSRGDTITGCATQQGVERVIDWVDSEEKRIIAWIKSEMEKADGVAKTYDEIERDIVLERVNTETKNVFNRLERERKSTLERIEKEK</sequence>